<dbReference type="EMBL" id="MLJW01005212">
    <property type="protein sequence ID" value="OIQ68600.1"/>
    <property type="molecule type" value="Genomic_DNA"/>
</dbReference>
<dbReference type="AlphaFoldDB" id="A0A1J5PCX0"/>
<reference evidence="1" key="1">
    <citation type="submission" date="2016-10" db="EMBL/GenBank/DDBJ databases">
        <title>Sequence of Gallionella enrichment culture.</title>
        <authorList>
            <person name="Poehlein A."/>
            <person name="Muehling M."/>
            <person name="Daniel R."/>
        </authorList>
    </citation>
    <scope>NUCLEOTIDE SEQUENCE</scope>
</reference>
<gene>
    <name evidence="1" type="ORF">GALL_498060</name>
</gene>
<sequence>MSRSGEGLASATVFCLNGAQSTSTAMSQPIRFFFGFWYFSHRTGGGRG</sequence>
<comment type="caution">
    <text evidence="1">The sequence shown here is derived from an EMBL/GenBank/DDBJ whole genome shotgun (WGS) entry which is preliminary data.</text>
</comment>
<protein>
    <submittedName>
        <fullName evidence="1">Uncharacterized protein</fullName>
    </submittedName>
</protein>
<proteinExistence type="predicted"/>
<evidence type="ECO:0000313" key="1">
    <source>
        <dbReference type="EMBL" id="OIQ68600.1"/>
    </source>
</evidence>
<organism evidence="1">
    <name type="scientific">mine drainage metagenome</name>
    <dbReference type="NCBI Taxonomy" id="410659"/>
    <lineage>
        <taxon>unclassified sequences</taxon>
        <taxon>metagenomes</taxon>
        <taxon>ecological metagenomes</taxon>
    </lineage>
</organism>
<accession>A0A1J5PCX0</accession>
<name>A0A1J5PCX0_9ZZZZ</name>